<protein>
    <recommendedName>
        <fullName evidence="1 2">Futalosine hydrolase</fullName>
        <shortName evidence="1">FL hydrolase</shortName>
        <ecNumber evidence="1 2">3.2.2.26</ecNumber>
    </recommendedName>
    <alternativeName>
        <fullName evidence="1">Futalosine nucleosidase</fullName>
    </alternativeName>
    <alternativeName>
        <fullName evidence="1">Menaquinone biosynthetic enzyme MqnB</fullName>
    </alternativeName>
</protein>
<dbReference type="InterPro" id="IPR019963">
    <property type="entry name" value="FL_hydrolase_MqnB"/>
</dbReference>
<dbReference type="GO" id="GO:0009234">
    <property type="term" value="P:menaquinone biosynthetic process"/>
    <property type="evidence" value="ECO:0007669"/>
    <property type="project" value="UniProtKB-UniRule"/>
</dbReference>
<dbReference type="GO" id="GO:0008930">
    <property type="term" value="F:methylthioadenosine nucleosidase activity"/>
    <property type="evidence" value="ECO:0007669"/>
    <property type="project" value="TreeGrafter"/>
</dbReference>
<proteinExistence type="inferred from homology"/>
<organism evidence="4 5">
    <name type="scientific">Streptomyces scopuliridis RB72</name>
    <dbReference type="NCBI Taxonomy" id="1440053"/>
    <lineage>
        <taxon>Bacteria</taxon>
        <taxon>Bacillati</taxon>
        <taxon>Actinomycetota</taxon>
        <taxon>Actinomycetes</taxon>
        <taxon>Kitasatosporales</taxon>
        <taxon>Streptomycetaceae</taxon>
        <taxon>Streptomyces</taxon>
    </lineage>
</organism>
<dbReference type="EMBL" id="AZSP01000278">
    <property type="protein sequence ID" value="PVE07205.1"/>
    <property type="molecule type" value="Genomic_DNA"/>
</dbReference>
<keyword evidence="1" id="KW-0378">Hydrolase</keyword>
<evidence type="ECO:0000256" key="1">
    <source>
        <dbReference type="HAMAP-Rule" id="MF_00991"/>
    </source>
</evidence>
<dbReference type="GO" id="GO:0008782">
    <property type="term" value="F:adenosylhomocysteine nucleosidase activity"/>
    <property type="evidence" value="ECO:0007669"/>
    <property type="project" value="TreeGrafter"/>
</dbReference>
<dbReference type="AlphaFoldDB" id="A0A2T7SWE5"/>
<evidence type="ECO:0000313" key="5">
    <source>
        <dbReference type="Proteomes" id="UP000245992"/>
    </source>
</evidence>
<feature type="domain" description="Nucleoside phosphorylase" evidence="3">
    <location>
        <begin position="48"/>
        <end position="222"/>
    </location>
</feature>
<dbReference type="Pfam" id="PF01048">
    <property type="entry name" value="PNP_UDP_1"/>
    <property type="match status" value="1"/>
</dbReference>
<dbReference type="GO" id="GO:0005829">
    <property type="term" value="C:cytosol"/>
    <property type="evidence" value="ECO:0007669"/>
    <property type="project" value="TreeGrafter"/>
</dbReference>
<sequence>MRVLVVTAVAAEADSVAAGLGRFAGAGVRELTGGYEMTTHAQFTPRPGSVRIPVVEVLAGGAGPVAAAVATATALAASPYDPPYDLVISAGIGGGFAPHAPLGSLVVADTIIAADLGAETPDGYLPVEELGFGRSVHSPPAALTARLSKALDADPRVHSVLAPILTVTTATGTAARTAELTARHPRAAAEAMEGFGVAEAAAAHSVPCAEIRAISNTVGPRDRASWRIGGALDALRYAFTLLTPVFEEPS</sequence>
<keyword evidence="5" id="KW-1185">Reference proteome</keyword>
<comment type="catalytic activity">
    <reaction evidence="1">
        <text>futalosine + H2O = dehypoxanthine futalosine + hypoxanthine</text>
        <dbReference type="Rhea" id="RHEA:25904"/>
        <dbReference type="ChEBI" id="CHEBI:15377"/>
        <dbReference type="ChEBI" id="CHEBI:17368"/>
        <dbReference type="ChEBI" id="CHEBI:58863"/>
        <dbReference type="ChEBI" id="CHEBI:58864"/>
        <dbReference type="EC" id="3.2.2.26"/>
    </reaction>
</comment>
<name>A0A2T7SWE5_9ACTN</name>
<dbReference type="InterPro" id="IPR035994">
    <property type="entry name" value="Nucleoside_phosphorylase_sf"/>
</dbReference>
<dbReference type="OrthoDB" id="9788270at2"/>
<comment type="pathway">
    <text evidence="1">Quinol/quinone metabolism; menaquinone biosynthesis.</text>
</comment>
<dbReference type="RefSeq" id="WP_030355897.1">
    <property type="nucleotide sequence ID" value="NZ_AZSP01000278.1"/>
</dbReference>
<dbReference type="NCBIfam" id="NF006087">
    <property type="entry name" value="PRK08236.1"/>
    <property type="match status" value="1"/>
</dbReference>
<dbReference type="EC" id="3.2.2.26" evidence="1 2"/>
<dbReference type="CDD" id="cd17766">
    <property type="entry name" value="futalosine_nucleosidase_MqnB"/>
    <property type="match status" value="1"/>
</dbReference>
<gene>
    <name evidence="1" type="primary">mqnB</name>
    <name evidence="4" type="ORF">Y717_24210</name>
</gene>
<dbReference type="InterPro" id="IPR000845">
    <property type="entry name" value="Nucleoside_phosphorylase_d"/>
</dbReference>
<accession>A0A2T7SWE5</accession>
<dbReference type="HAMAP" id="MF_00991">
    <property type="entry name" value="MqnB"/>
    <property type="match status" value="1"/>
</dbReference>
<dbReference type="Proteomes" id="UP000245992">
    <property type="component" value="Unassembled WGS sequence"/>
</dbReference>
<dbReference type="PANTHER" id="PTHR46832">
    <property type="entry name" value="5'-METHYLTHIOADENOSINE/S-ADENOSYLHOMOCYSTEINE NUCLEOSIDASE"/>
    <property type="match status" value="1"/>
</dbReference>
<dbReference type="PANTHER" id="PTHR46832:SF2">
    <property type="entry name" value="FUTALOSINE HYDROLASE"/>
    <property type="match status" value="1"/>
</dbReference>
<evidence type="ECO:0000256" key="2">
    <source>
        <dbReference type="NCBIfam" id="TIGR03664"/>
    </source>
</evidence>
<evidence type="ECO:0000313" key="4">
    <source>
        <dbReference type="EMBL" id="PVE07205.1"/>
    </source>
</evidence>
<comment type="similarity">
    <text evidence="1">Belongs to the PNP/UDP phosphorylase family. Futalosine hydrolase subfamily.</text>
</comment>
<dbReference type="Gene3D" id="3.40.50.1580">
    <property type="entry name" value="Nucleoside phosphorylase domain"/>
    <property type="match status" value="1"/>
</dbReference>
<dbReference type="SUPFAM" id="SSF53167">
    <property type="entry name" value="Purine and uridine phosphorylases"/>
    <property type="match status" value="1"/>
</dbReference>
<comment type="caution">
    <text evidence="4">The sequence shown here is derived from an EMBL/GenBank/DDBJ whole genome shotgun (WGS) entry which is preliminary data.</text>
</comment>
<reference evidence="4 5" key="1">
    <citation type="submission" date="2013-12" db="EMBL/GenBank/DDBJ databases">
        <title>Annotated genome of Streptomyces scopuliridis.</title>
        <authorList>
            <person name="Olson J.B."/>
        </authorList>
    </citation>
    <scope>NUCLEOTIDE SEQUENCE [LARGE SCALE GENOMIC DNA]</scope>
    <source>
        <strain evidence="4 5">RB72</strain>
    </source>
</reference>
<keyword evidence="1" id="KW-0474">Menaquinone biosynthesis</keyword>
<dbReference type="GO" id="GO:0009116">
    <property type="term" value="P:nucleoside metabolic process"/>
    <property type="evidence" value="ECO:0007669"/>
    <property type="project" value="InterPro"/>
</dbReference>
<dbReference type="UniPathway" id="UPA00079"/>
<dbReference type="GO" id="GO:0019284">
    <property type="term" value="P:L-methionine salvage from S-adenosylmethionine"/>
    <property type="evidence" value="ECO:0007669"/>
    <property type="project" value="TreeGrafter"/>
</dbReference>
<comment type="function">
    <text evidence="1">Catalyzes the hydrolysis of futalosine (FL) to dehypoxanthine futalosine (DHFL) and hypoxanthine, a step in the biosynthesis of menaquinone (MK, vitamin K2).</text>
</comment>
<evidence type="ECO:0000259" key="3">
    <source>
        <dbReference type="Pfam" id="PF01048"/>
    </source>
</evidence>
<dbReference type="NCBIfam" id="TIGR03664">
    <property type="entry name" value="fut_nucase"/>
    <property type="match status" value="1"/>
</dbReference>
<dbReference type="STRING" id="1440053.GCA_000718095_07003"/>